<proteinExistence type="predicted"/>
<sequence length="127" mass="14524">MYKPVAAGLLTARAMAAKASYPHEDDYTSLTDLNIEIDEENGTFFMCFWLYILGSFTTPPVTIIQQLHTDIEGNTPFLLLNKEKKLMLFPFKFLLEESCQHGTYSEVPCACTEIEYPFNKWVHVGCE</sequence>
<name>A0A7J6W3C5_THATH</name>
<gene>
    <name evidence="1" type="ORF">FRX31_018537</name>
</gene>
<evidence type="ECO:0000313" key="1">
    <source>
        <dbReference type="EMBL" id="KAF5191876.1"/>
    </source>
</evidence>
<reference evidence="1 2" key="1">
    <citation type="submission" date="2020-06" db="EMBL/GenBank/DDBJ databases">
        <title>Transcriptomic and genomic resources for Thalictrum thalictroides and T. hernandezii: Facilitating candidate gene discovery in an emerging model plant lineage.</title>
        <authorList>
            <person name="Arias T."/>
            <person name="Riano-Pachon D.M."/>
            <person name="Di Stilio V.S."/>
        </authorList>
    </citation>
    <scope>NUCLEOTIDE SEQUENCE [LARGE SCALE GENOMIC DNA]</scope>
    <source>
        <strain evidence="2">cv. WT478/WT964</strain>
        <tissue evidence="1">Leaves</tissue>
    </source>
</reference>
<dbReference type="OrthoDB" id="10263919at2759"/>
<keyword evidence="2" id="KW-1185">Reference proteome</keyword>
<dbReference type="AlphaFoldDB" id="A0A7J6W3C5"/>
<organism evidence="1 2">
    <name type="scientific">Thalictrum thalictroides</name>
    <name type="common">Rue-anemone</name>
    <name type="synonym">Anemone thalictroides</name>
    <dbReference type="NCBI Taxonomy" id="46969"/>
    <lineage>
        <taxon>Eukaryota</taxon>
        <taxon>Viridiplantae</taxon>
        <taxon>Streptophyta</taxon>
        <taxon>Embryophyta</taxon>
        <taxon>Tracheophyta</taxon>
        <taxon>Spermatophyta</taxon>
        <taxon>Magnoliopsida</taxon>
        <taxon>Ranunculales</taxon>
        <taxon>Ranunculaceae</taxon>
        <taxon>Thalictroideae</taxon>
        <taxon>Thalictrum</taxon>
    </lineage>
</organism>
<protein>
    <submittedName>
        <fullName evidence="1">Sh2 domain-containing protein a</fullName>
    </submittedName>
</protein>
<comment type="caution">
    <text evidence="1">The sequence shown here is derived from an EMBL/GenBank/DDBJ whole genome shotgun (WGS) entry which is preliminary data.</text>
</comment>
<feature type="non-terminal residue" evidence="1">
    <location>
        <position position="1"/>
    </location>
</feature>
<accession>A0A7J6W3C5</accession>
<dbReference type="Proteomes" id="UP000554482">
    <property type="component" value="Unassembled WGS sequence"/>
</dbReference>
<dbReference type="EMBL" id="JABWDY010022225">
    <property type="protein sequence ID" value="KAF5191876.1"/>
    <property type="molecule type" value="Genomic_DNA"/>
</dbReference>
<evidence type="ECO:0000313" key="2">
    <source>
        <dbReference type="Proteomes" id="UP000554482"/>
    </source>
</evidence>